<evidence type="ECO:0000313" key="6">
    <source>
        <dbReference type="EMBL" id="KAK8768764.1"/>
    </source>
</evidence>
<proteinExistence type="predicted"/>
<reference evidence="6 7" key="1">
    <citation type="journal article" date="2023" name="Arcadia Sci">
        <title>De novo assembly of a long-read Amblyomma americanum tick genome.</title>
        <authorList>
            <person name="Chou S."/>
            <person name="Poskanzer K.E."/>
            <person name="Rollins M."/>
            <person name="Thuy-Boun P.S."/>
        </authorList>
    </citation>
    <scope>NUCLEOTIDE SEQUENCE [LARGE SCALE GENOMIC DNA]</scope>
    <source>
        <strain evidence="6">F_SG_1</strain>
        <tissue evidence="6">Salivary glands</tissue>
    </source>
</reference>
<comment type="caution">
    <text evidence="6">The sequence shown here is derived from an EMBL/GenBank/DDBJ whole genome shotgun (WGS) entry which is preliminary data.</text>
</comment>
<evidence type="ECO:0000256" key="2">
    <source>
        <dbReference type="ARBA" id="ARBA00022618"/>
    </source>
</evidence>
<keyword evidence="2" id="KW-0132">Cell division</keyword>
<dbReference type="PANTHER" id="PTHR12663">
    <property type="entry name" value="ANDROGEN INDUCED INHIBITOR OF PROLIFERATION AS3 / PDS5-RELATED"/>
    <property type="match status" value="1"/>
</dbReference>
<dbReference type="GO" id="GO:0000785">
    <property type="term" value="C:chromatin"/>
    <property type="evidence" value="ECO:0007669"/>
    <property type="project" value="TreeGrafter"/>
</dbReference>
<accession>A0AAQ4E224</accession>
<keyword evidence="3" id="KW-0498">Mitosis</keyword>
<evidence type="ECO:0000256" key="5">
    <source>
        <dbReference type="ARBA" id="ARBA00023306"/>
    </source>
</evidence>
<keyword evidence="5" id="KW-0131">Cell cycle</keyword>
<sequence>MIYPPYVKPFDSTSSTEFIEAQLRTCVLQCKQLALPGDCDGVERGWVGGLALLLSDTGFLSHKSRAVQLMTACCHAHIMLSTISNVPYSRGSLVDVLQFLVDQLAMLGNSTDPLFEDRWELFKTVGHGKLFCDLHPKMLQFGTVVHHLFVALYDAISHNIDLISAGWQFLSPILNNLEPLEKTLFFTFAYLIPPLKKKKPFCYAVSKELVRNSSPLVQETIDALLQGAVSESSDGMSMAKSVHILDEVVRICPKATSLAFGQLAAMIESRDPRERFLAAQSVAYLASRRSLHLAPGSRWICRLYLERYADSCLRIQAMCFKETASFLDLREFSADVIDALLRTQPSSSASVRYFVTELVTEAALRNLEIITDQLIALLEANTHFASARVREKAISCLGKLYSSMAIERSCPRELVWRIANMILQVHKRKNAHDRMLVNQTYALYLVPVALSSSYRMELLYALYCNLGTQELLAFQCLHENLQQAQAKLKNLLHQAVIPDSNRSAAADTKDSLLIKELRKDKPACSNFLNALNSQQSSAIAFNRDAMLEHLRNTKSRALPEAERLLWSATLAALSKYDLEQLLNHIAELKPATSLSHAPRDLQLFKILSTAFPDIVNDLK</sequence>
<dbReference type="InterPro" id="IPR039776">
    <property type="entry name" value="Pds5"/>
</dbReference>
<protein>
    <submittedName>
        <fullName evidence="6">Uncharacterized protein</fullName>
    </submittedName>
</protein>
<dbReference type="PANTHER" id="PTHR12663:SF0">
    <property type="entry name" value="PRECOCIOUS DISSOCIATION OF SISTERS 5, ISOFORM A"/>
    <property type="match status" value="1"/>
</dbReference>
<evidence type="ECO:0000256" key="4">
    <source>
        <dbReference type="ARBA" id="ARBA00023242"/>
    </source>
</evidence>
<name>A0AAQ4E224_AMBAM</name>
<evidence type="ECO:0000313" key="7">
    <source>
        <dbReference type="Proteomes" id="UP001321473"/>
    </source>
</evidence>
<dbReference type="AlphaFoldDB" id="A0AAQ4E224"/>
<dbReference type="Gene3D" id="1.25.10.10">
    <property type="entry name" value="Leucine-rich Repeat Variant"/>
    <property type="match status" value="1"/>
</dbReference>
<dbReference type="GO" id="GO:0007064">
    <property type="term" value="P:mitotic sister chromatid cohesion"/>
    <property type="evidence" value="ECO:0007669"/>
    <property type="project" value="InterPro"/>
</dbReference>
<dbReference type="GO" id="GO:0051301">
    <property type="term" value="P:cell division"/>
    <property type="evidence" value="ECO:0007669"/>
    <property type="project" value="UniProtKB-KW"/>
</dbReference>
<dbReference type="InterPro" id="IPR016024">
    <property type="entry name" value="ARM-type_fold"/>
</dbReference>
<dbReference type="Proteomes" id="UP001321473">
    <property type="component" value="Unassembled WGS sequence"/>
</dbReference>
<dbReference type="Pfam" id="PF20168">
    <property type="entry name" value="PDS5"/>
    <property type="match status" value="1"/>
</dbReference>
<dbReference type="InterPro" id="IPR011989">
    <property type="entry name" value="ARM-like"/>
</dbReference>
<evidence type="ECO:0000256" key="3">
    <source>
        <dbReference type="ARBA" id="ARBA00022776"/>
    </source>
</evidence>
<comment type="subcellular location">
    <subcellularLocation>
        <location evidence="1">Nucleus</location>
    </subcellularLocation>
</comment>
<gene>
    <name evidence="6" type="ORF">V5799_014771</name>
</gene>
<dbReference type="SUPFAM" id="SSF48371">
    <property type="entry name" value="ARM repeat"/>
    <property type="match status" value="1"/>
</dbReference>
<dbReference type="EMBL" id="JARKHS020023480">
    <property type="protein sequence ID" value="KAK8768764.1"/>
    <property type="molecule type" value="Genomic_DNA"/>
</dbReference>
<dbReference type="GO" id="GO:0005634">
    <property type="term" value="C:nucleus"/>
    <property type="evidence" value="ECO:0007669"/>
    <property type="project" value="UniProtKB-SubCell"/>
</dbReference>
<dbReference type="GO" id="GO:0006281">
    <property type="term" value="P:DNA repair"/>
    <property type="evidence" value="ECO:0007669"/>
    <property type="project" value="TreeGrafter"/>
</dbReference>
<keyword evidence="7" id="KW-1185">Reference proteome</keyword>
<keyword evidence="4" id="KW-0539">Nucleus</keyword>
<evidence type="ECO:0000256" key="1">
    <source>
        <dbReference type="ARBA" id="ARBA00004123"/>
    </source>
</evidence>
<organism evidence="6 7">
    <name type="scientific">Amblyomma americanum</name>
    <name type="common">Lone star tick</name>
    <dbReference type="NCBI Taxonomy" id="6943"/>
    <lineage>
        <taxon>Eukaryota</taxon>
        <taxon>Metazoa</taxon>
        <taxon>Ecdysozoa</taxon>
        <taxon>Arthropoda</taxon>
        <taxon>Chelicerata</taxon>
        <taxon>Arachnida</taxon>
        <taxon>Acari</taxon>
        <taxon>Parasitiformes</taxon>
        <taxon>Ixodida</taxon>
        <taxon>Ixodoidea</taxon>
        <taxon>Ixodidae</taxon>
        <taxon>Amblyomminae</taxon>
        <taxon>Amblyomma</taxon>
    </lineage>
</organism>